<dbReference type="EMBL" id="MCGT01000010">
    <property type="protein sequence ID" value="ORX56396.1"/>
    <property type="molecule type" value="Genomic_DNA"/>
</dbReference>
<accession>A0A1X2GL00</accession>
<proteinExistence type="predicted"/>
<dbReference type="OrthoDB" id="2282777at2759"/>
<name>A0A1X2GL00_9FUNG</name>
<organism evidence="1 2">
    <name type="scientific">Hesseltinella vesiculosa</name>
    <dbReference type="NCBI Taxonomy" id="101127"/>
    <lineage>
        <taxon>Eukaryota</taxon>
        <taxon>Fungi</taxon>
        <taxon>Fungi incertae sedis</taxon>
        <taxon>Mucoromycota</taxon>
        <taxon>Mucoromycotina</taxon>
        <taxon>Mucoromycetes</taxon>
        <taxon>Mucorales</taxon>
        <taxon>Cunninghamellaceae</taxon>
        <taxon>Hesseltinella</taxon>
    </lineage>
</organism>
<evidence type="ECO:0000313" key="2">
    <source>
        <dbReference type="Proteomes" id="UP000242146"/>
    </source>
</evidence>
<sequence>MFYFKAYTEENAENLTKRLEEMEDIEICYIDDPVEPVLMHKLAVLRNPFRYHTYLEKVSLTSSGSEQVSTNEQVRFSQTAQVAQFLDIVFAAHNPDNAEIYECKDISMKSIMSVVWDYCDIFDDKTVHAFANWCSRQGCEVTLSLGLSNKIIFLFLDPISFPFAWTLLSILA</sequence>
<dbReference type="Proteomes" id="UP000242146">
    <property type="component" value="Unassembled WGS sequence"/>
</dbReference>
<reference evidence="1 2" key="1">
    <citation type="submission" date="2016-07" db="EMBL/GenBank/DDBJ databases">
        <title>Pervasive Adenine N6-methylation of Active Genes in Fungi.</title>
        <authorList>
            <consortium name="DOE Joint Genome Institute"/>
            <person name="Mondo S.J."/>
            <person name="Dannebaum R.O."/>
            <person name="Kuo R.C."/>
            <person name="Labutti K."/>
            <person name="Haridas S."/>
            <person name="Kuo A."/>
            <person name="Salamov A."/>
            <person name="Ahrendt S.R."/>
            <person name="Lipzen A."/>
            <person name="Sullivan W."/>
            <person name="Andreopoulos W.B."/>
            <person name="Clum A."/>
            <person name="Lindquist E."/>
            <person name="Daum C."/>
            <person name="Ramamoorthy G.K."/>
            <person name="Gryganskyi A."/>
            <person name="Culley D."/>
            <person name="Magnuson J.K."/>
            <person name="James T.Y."/>
            <person name="O'Malley M.A."/>
            <person name="Stajich J.E."/>
            <person name="Spatafora J.W."/>
            <person name="Visel A."/>
            <person name="Grigoriev I.V."/>
        </authorList>
    </citation>
    <scope>NUCLEOTIDE SEQUENCE [LARGE SCALE GENOMIC DNA]</scope>
    <source>
        <strain evidence="1 2">NRRL 3301</strain>
    </source>
</reference>
<keyword evidence="2" id="KW-1185">Reference proteome</keyword>
<protein>
    <submittedName>
        <fullName evidence="1">Uncharacterized protein</fullName>
    </submittedName>
</protein>
<gene>
    <name evidence="1" type="ORF">DM01DRAFT_1320655</name>
</gene>
<evidence type="ECO:0000313" key="1">
    <source>
        <dbReference type="EMBL" id="ORX56396.1"/>
    </source>
</evidence>
<dbReference type="AlphaFoldDB" id="A0A1X2GL00"/>
<comment type="caution">
    <text evidence="1">The sequence shown here is derived from an EMBL/GenBank/DDBJ whole genome shotgun (WGS) entry which is preliminary data.</text>
</comment>